<feature type="region of interest" description="Disordered" evidence="1">
    <location>
        <begin position="124"/>
        <end position="144"/>
    </location>
</feature>
<evidence type="ECO:0000256" key="2">
    <source>
        <dbReference type="SAM" id="SignalP"/>
    </source>
</evidence>
<dbReference type="Proteomes" id="UP000008810">
    <property type="component" value="Chromosome 1"/>
</dbReference>
<dbReference type="Gramene" id="PNT73778">
    <property type="protein sequence ID" value="PNT73778"/>
    <property type="gene ID" value="BRADI_1g01336v3"/>
</dbReference>
<reference evidence="3 4" key="1">
    <citation type="journal article" date="2010" name="Nature">
        <title>Genome sequencing and analysis of the model grass Brachypodium distachyon.</title>
        <authorList>
            <consortium name="International Brachypodium Initiative"/>
        </authorList>
    </citation>
    <scope>NUCLEOTIDE SEQUENCE [LARGE SCALE GENOMIC DNA]</scope>
    <source>
        <strain evidence="3 4">Bd21</strain>
    </source>
</reference>
<sequence>MTCLLLTRFLAMGILMGFCRSRRRFQKVPGIAMLLCRPPPEPEDGWELWGQDAAHEDKLGWWGCWLGGCAWMPESPLAQLDLRAPHRPLGVNLVRPPAISDSMNSSSDESIALCLGPQVVQRRQSRPGISFRTPIQSPSKLPDVPNPELQLDPELRLFASDLGIASAFDRDLQLALLDQQEAALQKTEPFDPDDPKGKRLATNQRLTVVPPGCSAAGSPTPAPVRVLGAPRAASPPAPASWELPLGRIPGLTLGGAVTISASV</sequence>
<gene>
    <name evidence="3" type="ORF">BRADI_1g01336v3</name>
</gene>
<accession>A0A2K2DHN4</accession>
<keyword evidence="2" id="KW-0732">Signal</keyword>
<dbReference type="ExpressionAtlas" id="A0A2K2DHN4">
    <property type="expression patterns" value="baseline"/>
</dbReference>
<organism evidence="3">
    <name type="scientific">Brachypodium distachyon</name>
    <name type="common">Purple false brome</name>
    <name type="synonym">Trachynia distachya</name>
    <dbReference type="NCBI Taxonomy" id="15368"/>
    <lineage>
        <taxon>Eukaryota</taxon>
        <taxon>Viridiplantae</taxon>
        <taxon>Streptophyta</taxon>
        <taxon>Embryophyta</taxon>
        <taxon>Tracheophyta</taxon>
        <taxon>Spermatophyta</taxon>
        <taxon>Magnoliopsida</taxon>
        <taxon>Liliopsida</taxon>
        <taxon>Poales</taxon>
        <taxon>Poaceae</taxon>
        <taxon>BOP clade</taxon>
        <taxon>Pooideae</taxon>
        <taxon>Stipodae</taxon>
        <taxon>Brachypodieae</taxon>
        <taxon>Brachypodium</taxon>
    </lineage>
</organism>
<dbReference type="Gramene" id="PNT73779">
    <property type="protein sequence ID" value="PNT73779"/>
    <property type="gene ID" value="BRADI_1g01336v3"/>
</dbReference>
<evidence type="ECO:0000313" key="4">
    <source>
        <dbReference type="EnsemblPlants" id="PNT73778"/>
    </source>
</evidence>
<reference evidence="3" key="2">
    <citation type="submission" date="2017-06" db="EMBL/GenBank/DDBJ databases">
        <title>WGS assembly of Brachypodium distachyon.</title>
        <authorList>
            <consortium name="The International Brachypodium Initiative"/>
            <person name="Lucas S."/>
            <person name="Harmon-Smith M."/>
            <person name="Lail K."/>
            <person name="Tice H."/>
            <person name="Grimwood J."/>
            <person name="Bruce D."/>
            <person name="Barry K."/>
            <person name="Shu S."/>
            <person name="Lindquist E."/>
            <person name="Wang M."/>
            <person name="Pitluck S."/>
            <person name="Vogel J.P."/>
            <person name="Garvin D.F."/>
            <person name="Mockler T.C."/>
            <person name="Schmutz J."/>
            <person name="Rokhsar D."/>
            <person name="Bevan M.W."/>
        </authorList>
    </citation>
    <scope>NUCLEOTIDE SEQUENCE</scope>
    <source>
        <strain evidence="3">Bd21</strain>
    </source>
</reference>
<protein>
    <submittedName>
        <fullName evidence="3 4">Uncharacterized protein</fullName>
    </submittedName>
</protein>
<dbReference type="AlphaFoldDB" id="A0A2K2DHN4"/>
<dbReference type="EnsemblPlants" id="PNT73779">
    <property type="protein sequence ID" value="PNT73779"/>
    <property type="gene ID" value="BRADI_1g01336v3"/>
</dbReference>
<name>A0A2K2DHN4_BRADI</name>
<dbReference type="EMBL" id="CM000880">
    <property type="protein sequence ID" value="PNT73778.1"/>
    <property type="molecule type" value="Genomic_DNA"/>
</dbReference>
<feature type="chain" id="PRO_5014294256" evidence="2">
    <location>
        <begin position="22"/>
        <end position="263"/>
    </location>
</feature>
<proteinExistence type="predicted"/>
<keyword evidence="5" id="KW-1185">Reference proteome</keyword>
<evidence type="ECO:0000256" key="1">
    <source>
        <dbReference type="SAM" id="MobiDB-lite"/>
    </source>
</evidence>
<reference evidence="4" key="3">
    <citation type="submission" date="2018-08" db="UniProtKB">
        <authorList>
            <consortium name="EnsemblPlants"/>
        </authorList>
    </citation>
    <scope>IDENTIFICATION</scope>
    <source>
        <strain evidence="4">cv. Bd21</strain>
    </source>
</reference>
<dbReference type="InParanoid" id="A0A2K2DHN4"/>
<evidence type="ECO:0000313" key="5">
    <source>
        <dbReference type="Proteomes" id="UP000008810"/>
    </source>
</evidence>
<dbReference type="EMBL" id="CM000880">
    <property type="protein sequence ID" value="PNT73779.1"/>
    <property type="molecule type" value="Genomic_DNA"/>
</dbReference>
<evidence type="ECO:0000313" key="3">
    <source>
        <dbReference type="EMBL" id="PNT73779.1"/>
    </source>
</evidence>
<dbReference type="EnsemblPlants" id="PNT73778">
    <property type="protein sequence ID" value="PNT73778"/>
    <property type="gene ID" value="BRADI_1g01336v3"/>
</dbReference>
<feature type="signal peptide" evidence="2">
    <location>
        <begin position="1"/>
        <end position="21"/>
    </location>
</feature>